<dbReference type="InterPro" id="IPR023430">
    <property type="entry name" value="Pept_HybD-like_dom_sf"/>
</dbReference>
<dbReference type="RefSeq" id="WP_286292058.1">
    <property type="nucleotide sequence ID" value="NZ_AP024718.1"/>
</dbReference>
<sequence>MRTLILGYGNPGRGDDGLGPALVERLEFHGVAAVLETAMQLQPEHIFDLAACGRALLVDTGTGTPAPFTFEPLVPRRDASFTTHALSPWMLLALYEETLRRPPPPAFLLTIRGERFGLGEALSPAAVAHLGQAETFVHRWLADARAVPG</sequence>
<dbReference type="CDD" id="cd06066">
    <property type="entry name" value="H2MP_NAD-link-bidir"/>
    <property type="match status" value="1"/>
</dbReference>
<name>A0AAU9CY61_9GAMM</name>
<evidence type="ECO:0000313" key="2">
    <source>
        <dbReference type="Proteomes" id="UP001321450"/>
    </source>
</evidence>
<proteinExistence type="predicted"/>
<dbReference type="GO" id="GO:0004175">
    <property type="term" value="F:endopeptidase activity"/>
    <property type="evidence" value="ECO:0007669"/>
    <property type="project" value="TreeGrafter"/>
</dbReference>
<accession>A0AAU9CY61</accession>
<dbReference type="AlphaFoldDB" id="A0AAU9CY61"/>
<dbReference type="Proteomes" id="UP001321450">
    <property type="component" value="Chromosome"/>
</dbReference>
<dbReference type="Gene3D" id="3.40.50.1450">
    <property type="entry name" value="HybD-like"/>
    <property type="match status" value="1"/>
</dbReference>
<dbReference type="EMBL" id="AP024718">
    <property type="protein sequence ID" value="BCX89650.1"/>
    <property type="molecule type" value="Genomic_DNA"/>
</dbReference>
<organism evidence="1 2">
    <name type="scientific">Methylomarinovum tepidoasis</name>
    <dbReference type="NCBI Taxonomy" id="2840183"/>
    <lineage>
        <taxon>Bacteria</taxon>
        <taxon>Pseudomonadati</taxon>
        <taxon>Pseudomonadota</taxon>
        <taxon>Gammaproteobacteria</taxon>
        <taxon>Methylococcales</taxon>
        <taxon>Methylothermaceae</taxon>
        <taxon>Methylomarinovum</taxon>
    </lineage>
</organism>
<dbReference type="SUPFAM" id="SSF53163">
    <property type="entry name" value="HybD-like"/>
    <property type="match status" value="1"/>
</dbReference>
<evidence type="ECO:0000313" key="1">
    <source>
        <dbReference type="EMBL" id="BCX89650.1"/>
    </source>
</evidence>
<gene>
    <name evidence="1" type="ORF">MIN45_P2023</name>
</gene>
<dbReference type="GO" id="GO:0008047">
    <property type="term" value="F:enzyme activator activity"/>
    <property type="evidence" value="ECO:0007669"/>
    <property type="project" value="InterPro"/>
</dbReference>
<evidence type="ECO:0008006" key="3">
    <source>
        <dbReference type="Google" id="ProtNLM"/>
    </source>
</evidence>
<dbReference type="NCBIfam" id="TIGR00072">
    <property type="entry name" value="hydrog_prot"/>
    <property type="match status" value="1"/>
</dbReference>
<dbReference type="GO" id="GO:0016485">
    <property type="term" value="P:protein processing"/>
    <property type="evidence" value="ECO:0007669"/>
    <property type="project" value="TreeGrafter"/>
</dbReference>
<protein>
    <recommendedName>
        <fullName evidence="3">Hydrogenase maturation protease</fullName>
    </recommendedName>
</protein>
<dbReference type="KEGG" id="meiy:MIN45_P2023"/>
<dbReference type="PANTHER" id="PTHR30302:SF5">
    <property type="entry name" value="SLR1876 PROTEIN"/>
    <property type="match status" value="1"/>
</dbReference>
<dbReference type="InterPro" id="IPR000671">
    <property type="entry name" value="Peptidase_A31"/>
</dbReference>
<reference evidence="2" key="1">
    <citation type="journal article" date="2024" name="Int. J. Syst. Evol. Microbiol.">
        <title>Methylomarinovum tepidoasis sp. nov., a moderately thermophilic methanotroph of the family Methylothermaceae isolated from a deep-sea hydrothermal field.</title>
        <authorList>
            <person name="Hirayama H."/>
            <person name="Takaki Y."/>
            <person name="Abe M."/>
            <person name="Miyazaki M."/>
            <person name="Uematsu K."/>
            <person name="Matsui Y."/>
            <person name="Takai K."/>
        </authorList>
    </citation>
    <scope>NUCLEOTIDE SEQUENCE [LARGE SCALE GENOMIC DNA]</scope>
    <source>
        <strain evidence="2">IN45</strain>
    </source>
</reference>
<dbReference type="PANTHER" id="PTHR30302">
    <property type="entry name" value="HYDROGENASE 1 MATURATION PROTEASE"/>
    <property type="match status" value="1"/>
</dbReference>
<keyword evidence="2" id="KW-1185">Reference proteome</keyword>